<evidence type="ECO:0000313" key="1">
    <source>
        <dbReference type="EMBL" id="UNZ05115.1"/>
    </source>
</evidence>
<dbReference type="GeneID" id="66855774"/>
<keyword evidence="2" id="KW-1185">Reference proteome</keyword>
<reference evidence="1 2" key="1">
    <citation type="submission" date="2022-03" db="EMBL/GenBank/DDBJ databases">
        <title>Complete genome of Streptomyces rimosus ssp. rimosus R7 (=ATCC 10970).</title>
        <authorList>
            <person name="Beganovic S."/>
            <person name="Ruckert C."/>
            <person name="Busche T."/>
            <person name="Kalinowski J."/>
            <person name="Wittmann C."/>
        </authorList>
    </citation>
    <scope>NUCLEOTIDE SEQUENCE [LARGE SCALE GENOMIC DNA]</scope>
    <source>
        <strain evidence="1 2">R7</strain>
    </source>
</reference>
<accession>A0ABY3Z6G9</accession>
<evidence type="ECO:0008006" key="3">
    <source>
        <dbReference type="Google" id="ProtNLM"/>
    </source>
</evidence>
<gene>
    <name evidence="1" type="ORF">SRIMR7_23445</name>
</gene>
<dbReference type="Proteomes" id="UP000829494">
    <property type="component" value="Chromosome"/>
</dbReference>
<protein>
    <recommendedName>
        <fullName evidence="3">PE domain-containing protein</fullName>
    </recommendedName>
</protein>
<name>A0ABY3Z6G9_STRRM</name>
<organism evidence="1 2">
    <name type="scientific">Streptomyces rimosus subsp. rimosus</name>
    <dbReference type="NCBI Taxonomy" id="132474"/>
    <lineage>
        <taxon>Bacteria</taxon>
        <taxon>Bacillati</taxon>
        <taxon>Actinomycetota</taxon>
        <taxon>Actinomycetes</taxon>
        <taxon>Kitasatosporales</taxon>
        <taxon>Streptomycetaceae</taxon>
        <taxon>Streptomyces</taxon>
    </lineage>
</organism>
<sequence>MSIPWINVSPADGAVMTMLIALRQYMAAVEELVGTGDTVEISMTTPSILATPHVSEKAALQLTAEFQARTCQLCDELNAKADPAGSYLRSEPATAPQPNPS</sequence>
<dbReference type="RefSeq" id="WP_003979845.1">
    <property type="nucleotide sequence ID" value="NZ_CP043497.1"/>
</dbReference>
<proteinExistence type="predicted"/>
<dbReference type="EMBL" id="CP094298">
    <property type="protein sequence ID" value="UNZ05115.1"/>
    <property type="molecule type" value="Genomic_DNA"/>
</dbReference>
<evidence type="ECO:0000313" key="2">
    <source>
        <dbReference type="Proteomes" id="UP000829494"/>
    </source>
</evidence>